<evidence type="ECO:0000313" key="2">
    <source>
        <dbReference type="EMBL" id="MDQ0454654.1"/>
    </source>
</evidence>
<protein>
    <submittedName>
        <fullName evidence="2">Uncharacterized protein</fullName>
    </submittedName>
</protein>
<feature type="compositionally biased region" description="Low complexity" evidence="1">
    <location>
        <begin position="32"/>
        <end position="41"/>
    </location>
</feature>
<evidence type="ECO:0000313" key="3">
    <source>
        <dbReference type="Proteomes" id="UP001235269"/>
    </source>
</evidence>
<comment type="caution">
    <text evidence="2">The sequence shown here is derived from an EMBL/GenBank/DDBJ whole genome shotgun (WGS) entry which is preliminary data.</text>
</comment>
<dbReference type="Proteomes" id="UP001235269">
    <property type="component" value="Unassembled WGS sequence"/>
</dbReference>
<reference evidence="2 3" key="1">
    <citation type="submission" date="2023-07" db="EMBL/GenBank/DDBJ databases">
        <title>Genomic Encyclopedia of Type Strains, Phase IV (KMG-IV): sequencing the most valuable type-strain genomes for metagenomic binning, comparative biology and taxonomic classification.</title>
        <authorList>
            <person name="Goeker M."/>
        </authorList>
    </citation>
    <scope>NUCLEOTIDE SEQUENCE [LARGE SCALE GENOMIC DNA]</scope>
    <source>
        <strain evidence="2 3">DSM 100301</strain>
    </source>
</reference>
<name>A0ABU0I8U3_9HYPH</name>
<dbReference type="EMBL" id="JAUSWH010000002">
    <property type="protein sequence ID" value="MDQ0454654.1"/>
    <property type="molecule type" value="Genomic_DNA"/>
</dbReference>
<gene>
    <name evidence="2" type="ORF">QO005_000981</name>
</gene>
<sequence>MTNPQTGGSYLRNPDGSLTRIEIAAFKPAEPEQPAAQPSSETPEAQDETSAKKGKA</sequence>
<evidence type="ECO:0000256" key="1">
    <source>
        <dbReference type="SAM" id="MobiDB-lite"/>
    </source>
</evidence>
<organism evidence="2 3">
    <name type="scientific">Rhizobium paknamense</name>
    <dbReference type="NCBI Taxonomy" id="1206817"/>
    <lineage>
        <taxon>Bacteria</taxon>
        <taxon>Pseudomonadati</taxon>
        <taxon>Pseudomonadota</taxon>
        <taxon>Alphaproteobacteria</taxon>
        <taxon>Hyphomicrobiales</taxon>
        <taxon>Rhizobiaceae</taxon>
        <taxon>Rhizobium/Agrobacterium group</taxon>
        <taxon>Rhizobium</taxon>
    </lineage>
</organism>
<feature type="region of interest" description="Disordered" evidence="1">
    <location>
        <begin position="27"/>
        <end position="56"/>
    </location>
</feature>
<proteinExistence type="predicted"/>
<accession>A0ABU0I8U3</accession>
<dbReference type="RefSeq" id="WP_307156859.1">
    <property type="nucleotide sequence ID" value="NZ_JAUSWH010000002.1"/>
</dbReference>
<keyword evidence="3" id="KW-1185">Reference proteome</keyword>